<gene>
    <name evidence="2" type="ORF">AFL01nite_26350</name>
</gene>
<protein>
    <recommendedName>
        <fullName evidence="1">Polysaccharide pyruvyl transferase domain-containing protein</fullName>
    </recommendedName>
</protein>
<dbReference type="Pfam" id="PF04230">
    <property type="entry name" value="PS_pyruv_trans"/>
    <property type="match status" value="1"/>
</dbReference>
<comment type="caution">
    <text evidence="2">The sequence shown here is derived from an EMBL/GenBank/DDBJ whole genome shotgun (WGS) entry which is preliminary data.</text>
</comment>
<dbReference type="AlphaFoldDB" id="A0A512HXX4"/>
<dbReference type="RefSeq" id="WP_186813950.1">
    <property type="nucleotide sequence ID" value="NZ_BAAAYQ010000006.1"/>
</dbReference>
<keyword evidence="3" id="KW-1185">Reference proteome</keyword>
<proteinExistence type="predicted"/>
<accession>A0A512HXX4</accession>
<dbReference type="EMBL" id="BJZQ01000017">
    <property type="protein sequence ID" value="GEO90308.1"/>
    <property type="molecule type" value="Genomic_DNA"/>
</dbReference>
<sequence>MARILLKVHHPTREPADAATVLSRNLIGNNVGNLAFSYAAERLLTHPGDEVTAAPTGPWFADPARVNREFDHVVFPLANHFRASNLKALERQSAAIEQLTTGFTVLGVGAQADLDGNAPQDERDAVDRATRRFVRAVLDRGPSIGVRGDFTREYLVGLGFDEDRVDVIGCPSMFLHGPELPLRLPASVEPGDPIAITISPYVREMGDVLSRSLRRHRRLTYIGQDVNTLRLLVRGTPLSGDDQRLPLSPEHPVFAPGRTVFPLSIPAWQDFLRTQRFTFGTRIHGTIVSLVSGTPAVLLAHDSRTLELARYHRIPFVRLDEADPQQLSVPDLFAEADWAALTGGHRERWDTYATFLDRHGLKHGFGPEGGVETFDAAVAAVAQDPGFPPVVQSNAGPPPPLRRLARAVRRRLP</sequence>
<dbReference type="InterPro" id="IPR007345">
    <property type="entry name" value="Polysacch_pyruvyl_Trfase"/>
</dbReference>
<reference evidence="2 3" key="1">
    <citation type="submission" date="2019-07" db="EMBL/GenBank/DDBJ databases">
        <title>Whole genome shotgun sequence of Aeromicrobium flavum NBRC 107625.</title>
        <authorList>
            <person name="Hosoyama A."/>
            <person name="Uohara A."/>
            <person name="Ohji S."/>
            <person name="Ichikawa N."/>
        </authorList>
    </citation>
    <scope>NUCLEOTIDE SEQUENCE [LARGE SCALE GENOMIC DNA]</scope>
    <source>
        <strain evidence="2 3">NBRC 107625</strain>
    </source>
</reference>
<evidence type="ECO:0000313" key="2">
    <source>
        <dbReference type="EMBL" id="GEO90308.1"/>
    </source>
</evidence>
<organism evidence="2 3">
    <name type="scientific">Aeromicrobium flavum</name>
    <dbReference type="NCBI Taxonomy" id="416568"/>
    <lineage>
        <taxon>Bacteria</taxon>
        <taxon>Bacillati</taxon>
        <taxon>Actinomycetota</taxon>
        <taxon>Actinomycetes</taxon>
        <taxon>Propionibacteriales</taxon>
        <taxon>Nocardioidaceae</taxon>
        <taxon>Aeromicrobium</taxon>
    </lineage>
</organism>
<evidence type="ECO:0000259" key="1">
    <source>
        <dbReference type="Pfam" id="PF04230"/>
    </source>
</evidence>
<evidence type="ECO:0000313" key="3">
    <source>
        <dbReference type="Proteomes" id="UP000321769"/>
    </source>
</evidence>
<dbReference type="Proteomes" id="UP000321769">
    <property type="component" value="Unassembled WGS sequence"/>
</dbReference>
<feature type="domain" description="Polysaccharide pyruvyl transferase" evidence="1">
    <location>
        <begin position="93"/>
        <end position="303"/>
    </location>
</feature>
<name>A0A512HXX4_9ACTN</name>